<feature type="compositionally biased region" description="Basic and acidic residues" evidence="1">
    <location>
        <begin position="124"/>
        <end position="137"/>
    </location>
</feature>
<dbReference type="Gramene" id="KCW62978">
    <property type="protein sequence ID" value="KCW62978"/>
    <property type="gene ID" value="EUGRSUZ_G00578"/>
</dbReference>
<gene>
    <name evidence="2" type="ORF">EUGRSUZ_G00578</name>
</gene>
<feature type="region of interest" description="Disordered" evidence="1">
    <location>
        <begin position="47"/>
        <end position="179"/>
    </location>
</feature>
<dbReference type="AlphaFoldDB" id="A0A059BA59"/>
<feature type="compositionally biased region" description="Basic residues" evidence="1">
    <location>
        <begin position="60"/>
        <end position="75"/>
    </location>
</feature>
<organism evidence="2">
    <name type="scientific">Eucalyptus grandis</name>
    <name type="common">Flooded gum</name>
    <dbReference type="NCBI Taxonomy" id="71139"/>
    <lineage>
        <taxon>Eukaryota</taxon>
        <taxon>Viridiplantae</taxon>
        <taxon>Streptophyta</taxon>
        <taxon>Embryophyta</taxon>
        <taxon>Tracheophyta</taxon>
        <taxon>Spermatophyta</taxon>
        <taxon>Magnoliopsida</taxon>
        <taxon>eudicotyledons</taxon>
        <taxon>Gunneridae</taxon>
        <taxon>Pentapetalae</taxon>
        <taxon>rosids</taxon>
        <taxon>malvids</taxon>
        <taxon>Myrtales</taxon>
        <taxon>Myrtaceae</taxon>
        <taxon>Myrtoideae</taxon>
        <taxon>Eucalypteae</taxon>
        <taxon>Eucalyptus</taxon>
    </lineage>
</organism>
<dbReference type="EMBL" id="KK198759">
    <property type="protein sequence ID" value="KCW62978.1"/>
    <property type="molecule type" value="Genomic_DNA"/>
</dbReference>
<feature type="compositionally biased region" description="Polar residues" evidence="1">
    <location>
        <begin position="76"/>
        <end position="85"/>
    </location>
</feature>
<accession>A0A059BA59</accession>
<proteinExistence type="predicted"/>
<sequence>MNRESGFCLFDSCGYTYAPKEKVNAFAYMKGIEGANLAPTIQNHVANNIGKKTPPQSFSSRKKSLGSRKSTKQLKHLQSPSNQHLASKPTLPKFTHVTALPKGGDFNELDNRTTKSTPTQINPEPKKSKSNDKERRARSSHNTAVEVIPRDCRMRSPIRPNKITSRDNEEDPAAADRLM</sequence>
<dbReference type="InParanoid" id="A0A059BA59"/>
<name>A0A059BA59_EUCGR</name>
<reference evidence="2" key="1">
    <citation type="submission" date="2013-07" db="EMBL/GenBank/DDBJ databases">
        <title>The genome of Eucalyptus grandis.</title>
        <authorList>
            <person name="Schmutz J."/>
            <person name="Hayes R."/>
            <person name="Myburg A."/>
            <person name="Tuskan G."/>
            <person name="Grattapaglia D."/>
            <person name="Rokhsar D.S."/>
        </authorList>
    </citation>
    <scope>NUCLEOTIDE SEQUENCE</scope>
    <source>
        <tissue evidence="2">Leaf extractions</tissue>
    </source>
</reference>
<evidence type="ECO:0000256" key="1">
    <source>
        <dbReference type="SAM" id="MobiDB-lite"/>
    </source>
</evidence>
<protein>
    <submittedName>
        <fullName evidence="2">Uncharacterized protein</fullName>
    </submittedName>
</protein>
<evidence type="ECO:0000313" key="2">
    <source>
        <dbReference type="EMBL" id="KCW62978.1"/>
    </source>
</evidence>